<comment type="caution">
    <text evidence="4">The sequence shown here is derived from an EMBL/GenBank/DDBJ whole genome shotgun (WGS) entry which is preliminary data.</text>
</comment>
<keyword evidence="2" id="KW-0597">Phosphoprotein</keyword>
<dbReference type="AlphaFoldDB" id="A0A4U1I174"/>
<dbReference type="InterPro" id="IPR001789">
    <property type="entry name" value="Sig_transdc_resp-reg_receiver"/>
</dbReference>
<dbReference type="Proteomes" id="UP000305539">
    <property type="component" value="Unassembled WGS sequence"/>
</dbReference>
<sequence length="131" mass="13943">MTSTSASTPLKVFLVEDSELIRKRLRKLVAAIDGVLVVGEAGDPATALAGIAEAAADVAIVDLHLAHGTGLDLLKALTLRALPVVPIVVTNDPAPEYRHECLAAGARHFFDKSTELDQVRRTIRGIVEARN</sequence>
<evidence type="ECO:0000313" key="5">
    <source>
        <dbReference type="Proteomes" id="UP000305539"/>
    </source>
</evidence>
<dbReference type="SUPFAM" id="SSF52172">
    <property type="entry name" value="CheY-like"/>
    <property type="match status" value="1"/>
</dbReference>
<evidence type="ECO:0000313" key="4">
    <source>
        <dbReference type="EMBL" id="TKC86904.1"/>
    </source>
</evidence>
<accession>A0A4U1I174</accession>
<name>A0A4U1I174_9BURK</name>
<evidence type="ECO:0000256" key="2">
    <source>
        <dbReference type="PROSITE-ProRule" id="PRU00169"/>
    </source>
</evidence>
<keyword evidence="1" id="KW-0238">DNA-binding</keyword>
<gene>
    <name evidence="4" type="ORF">FAZ69_19945</name>
</gene>
<dbReference type="GO" id="GO:0003677">
    <property type="term" value="F:DNA binding"/>
    <property type="evidence" value="ECO:0007669"/>
    <property type="project" value="UniProtKB-KW"/>
</dbReference>
<protein>
    <submittedName>
        <fullName evidence="4">Response regulator transcription factor</fullName>
    </submittedName>
</protein>
<dbReference type="PROSITE" id="PS50110">
    <property type="entry name" value="RESPONSE_REGULATORY"/>
    <property type="match status" value="1"/>
</dbReference>
<proteinExistence type="predicted"/>
<dbReference type="Gene3D" id="3.40.50.2300">
    <property type="match status" value="1"/>
</dbReference>
<dbReference type="OrthoDB" id="9152510at2"/>
<dbReference type="InterPro" id="IPR011006">
    <property type="entry name" value="CheY-like_superfamily"/>
</dbReference>
<organism evidence="4 5">
    <name type="scientific">Trinickia terrae</name>
    <dbReference type="NCBI Taxonomy" id="2571161"/>
    <lineage>
        <taxon>Bacteria</taxon>
        <taxon>Pseudomonadati</taxon>
        <taxon>Pseudomonadota</taxon>
        <taxon>Betaproteobacteria</taxon>
        <taxon>Burkholderiales</taxon>
        <taxon>Burkholderiaceae</taxon>
        <taxon>Trinickia</taxon>
    </lineage>
</organism>
<feature type="domain" description="Response regulatory" evidence="3">
    <location>
        <begin position="11"/>
        <end position="127"/>
    </location>
</feature>
<keyword evidence="5" id="KW-1185">Reference proteome</keyword>
<reference evidence="4 5" key="1">
    <citation type="submission" date="2019-04" db="EMBL/GenBank/DDBJ databases">
        <title>Trinickia sp. 7GSK02, isolated from subtropical forest soil.</title>
        <authorList>
            <person name="Gao Z.-H."/>
            <person name="Qiu L.-H."/>
        </authorList>
    </citation>
    <scope>NUCLEOTIDE SEQUENCE [LARGE SCALE GENOMIC DNA]</scope>
    <source>
        <strain evidence="4 5">7GSK02</strain>
    </source>
</reference>
<feature type="modified residue" description="4-aspartylphosphate" evidence="2">
    <location>
        <position position="62"/>
    </location>
</feature>
<evidence type="ECO:0000259" key="3">
    <source>
        <dbReference type="PROSITE" id="PS50110"/>
    </source>
</evidence>
<evidence type="ECO:0000256" key="1">
    <source>
        <dbReference type="ARBA" id="ARBA00023125"/>
    </source>
</evidence>
<dbReference type="PANTHER" id="PTHR43214">
    <property type="entry name" value="TWO-COMPONENT RESPONSE REGULATOR"/>
    <property type="match status" value="1"/>
</dbReference>
<dbReference type="InterPro" id="IPR039420">
    <property type="entry name" value="WalR-like"/>
</dbReference>
<dbReference type="GO" id="GO:0000160">
    <property type="term" value="P:phosphorelay signal transduction system"/>
    <property type="evidence" value="ECO:0007669"/>
    <property type="project" value="InterPro"/>
</dbReference>
<dbReference type="SMART" id="SM00448">
    <property type="entry name" value="REC"/>
    <property type="match status" value="1"/>
</dbReference>
<dbReference type="Pfam" id="PF00072">
    <property type="entry name" value="Response_reg"/>
    <property type="match status" value="1"/>
</dbReference>
<dbReference type="EMBL" id="SWJE01000010">
    <property type="protein sequence ID" value="TKC86904.1"/>
    <property type="molecule type" value="Genomic_DNA"/>
</dbReference>